<evidence type="ECO:0000313" key="3">
    <source>
        <dbReference type="Proteomes" id="UP000585474"/>
    </source>
</evidence>
<dbReference type="InterPro" id="IPR016197">
    <property type="entry name" value="Chromo-like_dom_sf"/>
</dbReference>
<reference evidence="2 3" key="1">
    <citation type="submission" date="2019-07" db="EMBL/GenBank/DDBJ databases">
        <title>De Novo Assembly of kiwifruit Actinidia rufa.</title>
        <authorList>
            <person name="Sugita-Konishi S."/>
            <person name="Sato K."/>
            <person name="Mori E."/>
            <person name="Abe Y."/>
            <person name="Kisaki G."/>
            <person name="Hamano K."/>
            <person name="Suezawa K."/>
            <person name="Otani M."/>
            <person name="Fukuda T."/>
            <person name="Manabe T."/>
            <person name="Gomi K."/>
            <person name="Tabuchi M."/>
            <person name="Akimitsu K."/>
            <person name="Kataoka I."/>
        </authorList>
    </citation>
    <scope>NUCLEOTIDE SEQUENCE [LARGE SCALE GENOMIC DNA]</scope>
    <source>
        <strain evidence="3">cv. Fuchu</strain>
    </source>
</reference>
<dbReference type="GO" id="GO:0003676">
    <property type="term" value="F:nucleic acid binding"/>
    <property type="evidence" value="ECO:0007669"/>
    <property type="project" value="InterPro"/>
</dbReference>
<dbReference type="PANTHER" id="PTHR48475:SF1">
    <property type="entry name" value="RNASE H TYPE-1 DOMAIN-CONTAINING PROTEIN"/>
    <property type="match status" value="1"/>
</dbReference>
<dbReference type="Pfam" id="PF13456">
    <property type="entry name" value="RVT_3"/>
    <property type="match status" value="1"/>
</dbReference>
<dbReference type="SUPFAM" id="SSF53098">
    <property type="entry name" value="Ribonuclease H-like"/>
    <property type="match status" value="1"/>
</dbReference>
<dbReference type="InterPro" id="IPR002156">
    <property type="entry name" value="RNaseH_domain"/>
</dbReference>
<dbReference type="OrthoDB" id="1938451at2759"/>
<gene>
    <name evidence="2" type="ORF">Acr_18g0011720</name>
</gene>
<protein>
    <recommendedName>
        <fullName evidence="1">RNase H type-1 domain-containing protein</fullName>
    </recommendedName>
</protein>
<dbReference type="AlphaFoldDB" id="A0A7J0G8E6"/>
<dbReference type="Proteomes" id="UP000585474">
    <property type="component" value="Unassembled WGS sequence"/>
</dbReference>
<organism evidence="2 3">
    <name type="scientific">Actinidia rufa</name>
    <dbReference type="NCBI Taxonomy" id="165716"/>
    <lineage>
        <taxon>Eukaryota</taxon>
        <taxon>Viridiplantae</taxon>
        <taxon>Streptophyta</taxon>
        <taxon>Embryophyta</taxon>
        <taxon>Tracheophyta</taxon>
        <taxon>Spermatophyta</taxon>
        <taxon>Magnoliopsida</taxon>
        <taxon>eudicotyledons</taxon>
        <taxon>Gunneridae</taxon>
        <taxon>Pentapetalae</taxon>
        <taxon>asterids</taxon>
        <taxon>Ericales</taxon>
        <taxon>Actinidiaceae</taxon>
        <taxon>Actinidia</taxon>
    </lineage>
</organism>
<dbReference type="InterPro" id="IPR036397">
    <property type="entry name" value="RNaseH_sf"/>
</dbReference>
<evidence type="ECO:0000313" key="2">
    <source>
        <dbReference type="EMBL" id="GFZ07002.1"/>
    </source>
</evidence>
<dbReference type="EMBL" id="BJWL01000018">
    <property type="protein sequence ID" value="GFZ07002.1"/>
    <property type="molecule type" value="Genomic_DNA"/>
</dbReference>
<evidence type="ECO:0000259" key="1">
    <source>
        <dbReference type="Pfam" id="PF13456"/>
    </source>
</evidence>
<proteinExistence type="predicted"/>
<dbReference type="GO" id="GO:0004523">
    <property type="term" value="F:RNA-DNA hybrid ribonuclease activity"/>
    <property type="evidence" value="ECO:0007669"/>
    <property type="project" value="InterPro"/>
</dbReference>
<dbReference type="SUPFAM" id="SSF54160">
    <property type="entry name" value="Chromo domain-like"/>
    <property type="match status" value="1"/>
</dbReference>
<dbReference type="CDD" id="cd09279">
    <property type="entry name" value="RNase_HI_like"/>
    <property type="match status" value="1"/>
</dbReference>
<dbReference type="InterPro" id="IPR012337">
    <property type="entry name" value="RNaseH-like_sf"/>
</dbReference>
<accession>A0A7J0G8E6</accession>
<comment type="caution">
    <text evidence="2">The sequence shown here is derived from an EMBL/GenBank/DDBJ whole genome shotgun (WGS) entry which is preliminary data.</text>
</comment>
<name>A0A7J0G8E6_9ERIC</name>
<feature type="domain" description="RNase H type-1" evidence="1">
    <location>
        <begin position="30"/>
        <end position="124"/>
    </location>
</feature>
<dbReference type="PANTHER" id="PTHR48475">
    <property type="entry name" value="RIBONUCLEASE H"/>
    <property type="match status" value="1"/>
</dbReference>
<dbReference type="Gene3D" id="3.30.420.10">
    <property type="entry name" value="Ribonuclease H-like superfamily/Ribonuclease H"/>
    <property type="match status" value="1"/>
</dbReference>
<keyword evidence="3" id="KW-1185">Reference proteome</keyword>
<sequence>MTNIGETSRGPKVLEPPQVNPTTGWKMLVDGVRNNMGARVGVVLKSLEGAIFEHCLRLNFPTANNEAEYEAFIAGLWSSSKLKVPKLHIFSDSKLVVNQVIGKFEARGTRMAKYLAIANDLLTKKYLAIHEMGGSRTIGPNQESGRKENVVADALSRVDEDLVDDVSTQEKHQSLFTKGVYHALTTVSSNLLDALRVEVLQNSELQAIVQGIAEGKAEHYVPRDRLLYFKNKLRVAADSTLRTIILHEFHNSPISGHAGELEQWLINWLFLANSQVHHVFHISQLKPFVGTLVSSEIAEFPANGQDSQIYNDPLVILSSRVVTTDGLIRKQVLVQWSGLPVEESSWEDVAVLQEVFSHFNLEDQVCFDEGGNVTDSIRRKMQTEVVTEKGETVEAVAETATEAKTEGVIVETIVESATEDRRIGRQPSWMKDYHV</sequence>